<organism evidence="11 12">
    <name type="scientific">Stakelama marina</name>
    <dbReference type="NCBI Taxonomy" id="2826939"/>
    <lineage>
        <taxon>Bacteria</taxon>
        <taxon>Pseudomonadati</taxon>
        <taxon>Pseudomonadota</taxon>
        <taxon>Alphaproteobacteria</taxon>
        <taxon>Sphingomonadales</taxon>
        <taxon>Sphingomonadaceae</taxon>
        <taxon>Stakelama</taxon>
    </lineage>
</organism>
<comment type="subcellular location">
    <subcellularLocation>
        <location evidence="8">Cell membrane</location>
        <topology evidence="8">Multi-pass membrane protein</topology>
    </subcellularLocation>
    <subcellularLocation>
        <location evidence="1">Membrane</location>
        <topology evidence="1">Multi-pass membrane protein</topology>
    </subcellularLocation>
</comment>
<dbReference type="InterPro" id="IPR024041">
    <property type="entry name" value="NH4_transpt_AmtB-like_dom"/>
</dbReference>
<feature type="transmembrane region" description="Helical" evidence="8">
    <location>
        <begin position="139"/>
        <end position="161"/>
    </location>
</feature>
<dbReference type="Proteomes" id="UP000676996">
    <property type="component" value="Unassembled WGS sequence"/>
</dbReference>
<keyword evidence="4 8" id="KW-0812">Transmembrane</keyword>
<keyword evidence="12" id="KW-1185">Reference proteome</keyword>
<evidence type="ECO:0000256" key="8">
    <source>
        <dbReference type="RuleBase" id="RU362002"/>
    </source>
</evidence>
<comment type="similarity">
    <text evidence="2 8">Belongs to the ammonia transporter channel (TC 1.A.11.2) family.</text>
</comment>
<evidence type="ECO:0000313" key="11">
    <source>
        <dbReference type="EMBL" id="MBR0553047.1"/>
    </source>
</evidence>
<dbReference type="NCBIfam" id="TIGR00836">
    <property type="entry name" value="amt"/>
    <property type="match status" value="1"/>
</dbReference>
<feature type="transmembrane region" description="Helical" evidence="8">
    <location>
        <begin position="269"/>
        <end position="288"/>
    </location>
</feature>
<comment type="caution">
    <text evidence="11">The sequence shown here is derived from an EMBL/GenBank/DDBJ whole genome shotgun (WGS) entry which is preliminary data.</text>
</comment>
<dbReference type="PANTHER" id="PTHR43029">
    <property type="entry name" value="AMMONIUM TRANSPORTER MEP2"/>
    <property type="match status" value="1"/>
</dbReference>
<dbReference type="PRINTS" id="PR00342">
    <property type="entry name" value="RHESUSRHD"/>
</dbReference>
<reference evidence="11" key="1">
    <citation type="submission" date="2021-04" db="EMBL/GenBank/DDBJ databases">
        <title>Ouciella asimina sp. nov., isolated from the surface seawater in the hydrothermal field of Okinawa Trough.</title>
        <authorList>
            <person name="Shuang W."/>
        </authorList>
    </citation>
    <scope>NUCLEOTIDE SEQUENCE</scope>
    <source>
        <strain evidence="11">LXI357</strain>
    </source>
</reference>
<feature type="transmembrane region" description="Helical" evidence="8">
    <location>
        <begin position="395"/>
        <end position="418"/>
    </location>
</feature>
<feature type="transmembrane region" description="Helical" evidence="8">
    <location>
        <begin position="76"/>
        <end position="96"/>
    </location>
</feature>
<gene>
    <name evidence="11" type="ORF">J7S20_11065</name>
</gene>
<feature type="domain" description="Ammonium transporter AmtB-like" evidence="10">
    <location>
        <begin position="45"/>
        <end position="445"/>
    </location>
</feature>
<keyword evidence="3 8" id="KW-0813">Transport</keyword>
<feature type="signal peptide" evidence="9">
    <location>
        <begin position="1"/>
        <end position="23"/>
    </location>
</feature>
<dbReference type="InterPro" id="IPR029020">
    <property type="entry name" value="Ammonium/urea_transptr"/>
</dbReference>
<dbReference type="GO" id="GO:0008519">
    <property type="term" value="F:ammonium channel activity"/>
    <property type="evidence" value="ECO:0007669"/>
    <property type="project" value="InterPro"/>
</dbReference>
<feature type="transmembrane region" description="Helical" evidence="8">
    <location>
        <begin position="236"/>
        <end position="257"/>
    </location>
</feature>
<evidence type="ECO:0000256" key="4">
    <source>
        <dbReference type="ARBA" id="ARBA00022692"/>
    </source>
</evidence>
<dbReference type="Pfam" id="PF00909">
    <property type="entry name" value="Ammonium_transp"/>
    <property type="match status" value="1"/>
</dbReference>
<evidence type="ECO:0000256" key="2">
    <source>
        <dbReference type="ARBA" id="ARBA00005887"/>
    </source>
</evidence>
<dbReference type="PANTHER" id="PTHR43029:SF10">
    <property type="entry name" value="AMMONIUM TRANSPORTER MEP2"/>
    <property type="match status" value="1"/>
</dbReference>
<sequence length="447" mass="45896">MKNWMKLAGAAGLSMFAALPAWAQDAALQAPATVAGPTVDKGDTAWMMTSTILVLMMILPGLALFYGGLTRTKNMLSTMTQVGAVAALAMLVWVMWGYTMAFGDGGNAIISGFGKAFLHGVTPDSTAPTFTDGVAIPEYVFVCFQMTFAAITVALVLGSVVERMKFSATMVFGLVWLTIVYFPIAHMVWAGNGYFLGLGALDFAGGTVVHINAGVSALVAALILGKRIGYPTEYMAPHSLTMTGIGTGLLWVGWFGFNAGSALEANGSAALAMMNTFVATASAGLFWMIAERIAGHKGSALGFCSGIIAGLVAVTPAAGNSGPFGAIILGAVASFICYFFVAVVKPKMGYDDALDAFGIHGIGGMVGAIGTGIVYAPVFGGPGDGSVGIGAQLGIQIAAVAGTIVWAAIGTVIAIFIAKAVTGLRVSADTEREGLDLGEHGERAYNY</sequence>
<feature type="chain" id="PRO_5035874297" description="Ammonium transporter" evidence="9">
    <location>
        <begin position="24"/>
        <end position="447"/>
    </location>
</feature>
<evidence type="ECO:0000256" key="5">
    <source>
        <dbReference type="ARBA" id="ARBA00022989"/>
    </source>
</evidence>
<dbReference type="GO" id="GO:0005886">
    <property type="term" value="C:plasma membrane"/>
    <property type="evidence" value="ECO:0007669"/>
    <property type="project" value="UniProtKB-SubCell"/>
</dbReference>
<dbReference type="InterPro" id="IPR001905">
    <property type="entry name" value="Ammonium_transpt"/>
</dbReference>
<name>A0A8T4IEH3_9SPHN</name>
<keyword evidence="9" id="KW-0732">Signal</keyword>
<evidence type="ECO:0000256" key="3">
    <source>
        <dbReference type="ARBA" id="ARBA00022448"/>
    </source>
</evidence>
<evidence type="ECO:0000256" key="9">
    <source>
        <dbReference type="SAM" id="SignalP"/>
    </source>
</evidence>
<dbReference type="InterPro" id="IPR002229">
    <property type="entry name" value="RhesusRHD"/>
</dbReference>
<feature type="transmembrane region" description="Helical" evidence="8">
    <location>
        <begin position="324"/>
        <end position="344"/>
    </location>
</feature>
<feature type="transmembrane region" description="Helical" evidence="8">
    <location>
        <begin position="203"/>
        <end position="224"/>
    </location>
</feature>
<proteinExistence type="inferred from homology"/>
<feature type="transmembrane region" description="Helical" evidence="8">
    <location>
        <begin position="168"/>
        <end position="191"/>
    </location>
</feature>
<evidence type="ECO:0000256" key="1">
    <source>
        <dbReference type="ARBA" id="ARBA00004141"/>
    </source>
</evidence>
<dbReference type="PROSITE" id="PS01219">
    <property type="entry name" value="AMMONIUM_TRANSP"/>
    <property type="match status" value="1"/>
</dbReference>
<dbReference type="EMBL" id="JAGRQC010000003">
    <property type="protein sequence ID" value="MBR0553047.1"/>
    <property type="molecule type" value="Genomic_DNA"/>
</dbReference>
<keyword evidence="7 8" id="KW-0924">Ammonia transport</keyword>
<evidence type="ECO:0000256" key="6">
    <source>
        <dbReference type="ARBA" id="ARBA00023136"/>
    </source>
</evidence>
<feature type="transmembrane region" description="Helical" evidence="8">
    <location>
        <begin position="356"/>
        <end position="375"/>
    </location>
</feature>
<dbReference type="InterPro" id="IPR018047">
    <property type="entry name" value="Ammonium_transpt_CS"/>
</dbReference>
<dbReference type="SUPFAM" id="SSF111352">
    <property type="entry name" value="Ammonium transporter"/>
    <property type="match status" value="1"/>
</dbReference>
<accession>A0A8T4IEH3</accession>
<feature type="transmembrane region" description="Helical" evidence="8">
    <location>
        <begin position="47"/>
        <end position="69"/>
    </location>
</feature>
<keyword evidence="6 8" id="KW-0472">Membrane</keyword>
<dbReference type="RefSeq" id="WP_284054296.1">
    <property type="nucleotide sequence ID" value="NZ_JAGRQC010000003.1"/>
</dbReference>
<dbReference type="AlphaFoldDB" id="A0A8T4IEH3"/>
<evidence type="ECO:0000313" key="12">
    <source>
        <dbReference type="Proteomes" id="UP000676996"/>
    </source>
</evidence>
<evidence type="ECO:0000256" key="7">
    <source>
        <dbReference type="ARBA" id="ARBA00023177"/>
    </source>
</evidence>
<dbReference type="Gene3D" id="1.10.3430.10">
    <property type="entry name" value="Ammonium transporter AmtB like domains"/>
    <property type="match status" value="1"/>
</dbReference>
<keyword evidence="5 8" id="KW-1133">Transmembrane helix</keyword>
<feature type="transmembrane region" description="Helical" evidence="8">
    <location>
        <begin position="300"/>
        <end position="318"/>
    </location>
</feature>
<protein>
    <recommendedName>
        <fullName evidence="8">Ammonium transporter</fullName>
    </recommendedName>
</protein>
<evidence type="ECO:0000259" key="10">
    <source>
        <dbReference type="Pfam" id="PF00909"/>
    </source>
</evidence>